<feature type="transmembrane region" description="Helical" evidence="6">
    <location>
        <begin position="99"/>
        <end position="124"/>
    </location>
</feature>
<feature type="transmembrane region" description="Helical" evidence="6">
    <location>
        <begin position="258"/>
        <end position="284"/>
    </location>
</feature>
<dbReference type="Pfam" id="PF00335">
    <property type="entry name" value="Tetraspanin"/>
    <property type="match status" value="1"/>
</dbReference>
<evidence type="ECO:0000256" key="6">
    <source>
        <dbReference type="SAM" id="Phobius"/>
    </source>
</evidence>
<dbReference type="PANTHER" id="PTHR19282">
    <property type="entry name" value="TETRASPANIN"/>
    <property type="match status" value="1"/>
</dbReference>
<keyword evidence="8" id="KW-1185">Reference proteome</keyword>
<dbReference type="AlphaFoldDB" id="A0A6J8DJK7"/>
<feature type="compositionally biased region" description="Basic and acidic residues" evidence="5">
    <location>
        <begin position="892"/>
        <end position="901"/>
    </location>
</feature>
<feature type="region of interest" description="Disordered" evidence="5">
    <location>
        <begin position="849"/>
        <end position="967"/>
    </location>
</feature>
<dbReference type="InterPro" id="IPR008952">
    <property type="entry name" value="Tetraspanin_EC2_sf"/>
</dbReference>
<feature type="transmembrane region" description="Helical" evidence="6">
    <location>
        <begin position="192"/>
        <end position="214"/>
    </location>
</feature>
<gene>
    <name evidence="7" type="ORF">MCOR_40807</name>
</gene>
<keyword evidence="4 6" id="KW-0472">Membrane</keyword>
<protein>
    <recommendedName>
        <fullName evidence="9">TSPAN9</fullName>
    </recommendedName>
</protein>
<dbReference type="Proteomes" id="UP000507470">
    <property type="component" value="Unassembled WGS sequence"/>
</dbReference>
<feature type="compositionally biased region" description="Basic and acidic residues" evidence="5">
    <location>
        <begin position="865"/>
        <end position="879"/>
    </location>
</feature>
<dbReference type="PANTHER" id="PTHR19282:SF544">
    <property type="entry name" value="TETRASPANIN"/>
    <property type="match status" value="1"/>
</dbReference>
<dbReference type="EMBL" id="CACVKT020007401">
    <property type="protein sequence ID" value="CAC5407314.1"/>
    <property type="molecule type" value="Genomic_DNA"/>
</dbReference>
<evidence type="ECO:0000256" key="3">
    <source>
        <dbReference type="ARBA" id="ARBA00022989"/>
    </source>
</evidence>
<proteinExistence type="predicted"/>
<evidence type="ECO:0000313" key="8">
    <source>
        <dbReference type="Proteomes" id="UP000507470"/>
    </source>
</evidence>
<comment type="subcellular location">
    <subcellularLocation>
        <location evidence="1">Membrane</location>
        <topology evidence="1">Multi-pass membrane protein</topology>
    </subcellularLocation>
</comment>
<evidence type="ECO:0000256" key="2">
    <source>
        <dbReference type="ARBA" id="ARBA00022692"/>
    </source>
</evidence>
<evidence type="ECO:0000256" key="5">
    <source>
        <dbReference type="SAM" id="MobiDB-lite"/>
    </source>
</evidence>
<organism evidence="7 8">
    <name type="scientific">Mytilus coruscus</name>
    <name type="common">Sea mussel</name>
    <dbReference type="NCBI Taxonomy" id="42192"/>
    <lineage>
        <taxon>Eukaryota</taxon>
        <taxon>Metazoa</taxon>
        <taxon>Spiralia</taxon>
        <taxon>Lophotrochozoa</taxon>
        <taxon>Mollusca</taxon>
        <taxon>Bivalvia</taxon>
        <taxon>Autobranchia</taxon>
        <taxon>Pteriomorphia</taxon>
        <taxon>Mytilida</taxon>
        <taxon>Mytiloidea</taxon>
        <taxon>Mytilidae</taxon>
        <taxon>Mytilinae</taxon>
        <taxon>Mytilus</taxon>
    </lineage>
</organism>
<feature type="compositionally biased region" description="Polar residues" evidence="5">
    <location>
        <begin position="902"/>
        <end position="919"/>
    </location>
</feature>
<name>A0A6J8DJK7_MYTCO</name>
<feature type="transmembrane region" description="Helical" evidence="6">
    <location>
        <begin position="639"/>
        <end position="662"/>
    </location>
</feature>
<accession>A0A6J8DJK7</accession>
<feature type="transmembrane region" description="Helical" evidence="6">
    <location>
        <begin position="12"/>
        <end position="37"/>
    </location>
</feature>
<feature type="transmembrane region" description="Helical" evidence="6">
    <location>
        <begin position="792"/>
        <end position="815"/>
    </location>
</feature>
<keyword evidence="3 6" id="KW-1133">Transmembrane helix</keyword>
<reference evidence="7 8" key="1">
    <citation type="submission" date="2020-06" db="EMBL/GenBank/DDBJ databases">
        <authorList>
            <person name="Li R."/>
            <person name="Bekaert M."/>
        </authorList>
    </citation>
    <scope>NUCLEOTIDE SEQUENCE [LARGE SCALE GENOMIC DNA]</scope>
    <source>
        <strain evidence="8">wild</strain>
    </source>
</reference>
<keyword evidence="2 6" id="KW-0812">Transmembrane</keyword>
<dbReference type="SUPFAM" id="SSF48652">
    <property type="entry name" value="Tetraspanin"/>
    <property type="match status" value="1"/>
</dbReference>
<feature type="transmembrane region" description="Helical" evidence="6">
    <location>
        <begin position="311"/>
        <end position="338"/>
    </location>
</feature>
<feature type="transmembrane region" description="Helical" evidence="6">
    <location>
        <begin position="552"/>
        <end position="577"/>
    </location>
</feature>
<feature type="transmembrane region" description="Helical" evidence="6">
    <location>
        <begin position="350"/>
        <end position="371"/>
    </location>
</feature>
<dbReference type="OrthoDB" id="6151390at2759"/>
<sequence length="980" mass="110673">MAKVRRGRFTLSANIIMTASLIARTLAFGYIMMSIYIKVGDDILDEDVIKVVDMEDVAGMPLGTTMKSIVFSLIVVFVLELLTGIFGIWGAIGRKERMLAITVLMSSLMIILYSIYLVILSILYHQKSSLRDTLNTYTQAYHQGTSYISDTYYWYTFPSFLSKLGCDGISTPGIYYCYETFNEQLSSYLKTYFGLIVTSIVCQIVTIVATEYTYRKFEFKEKKPSISENKYYLLLTLQHGIFRKFAIFVRDNWKRSKLVFISVMLKISSLVVGTGLLGLGLTLIGDEFIHDSSLEHIFKQIQFYNYYFYDILVGLAASAVVIGILTMVIAVIGLIGSWRESSTLLLTNSILSIVLHVPRLIAIIFWIVFIIEIENDMIFELSVQQQGYYYNNNQNTLTTKWNNMILTLNCCGVNSSYETWSSTYGDRFCCQNAHESRMNPGSSYANGDVSILSYFGGCGSHKTDTCSKNILVKTRFFVGWFLTIVLLQIILEIIGIIFANKEYSLIKSSESLESKGAVDTDDKAPHSKTIIFRKVFGGIQSFFVTNWKRSKILLLHFILLGILLVCNIGTLVLAINIRYDSVFGNSDVQDLLSRFTLADHNLNRAVNIFSIVVVTFSSTTIAVILFAVVSMVSPKWKRVFLFISVGLWGIIVVASVVEIGLWGKYLASVDTDLEDKMRTELTSYFSYMYSHASGHFHRETSLSWNTLFVKAGCCGVGTYMPDSFTSSYWYGNQRDSTSQRIPVQCCKSQTEVYPYTSLYDTDCTNNLLDNYYHSQGCDTVIENRLDSYSIPYFVFMTLNILAEIGIIATTIYNAVMITKEEETIRVLVTAGGENVKVNEVTENLKAETAPGKLEKKERKVVKGKQKSETKSSSSDKVKIVDSSVQDNQTDVDDIKDTRELQSAKSTEVVSQIRENSVLQNKENKENENVEKNESDDTKETEVDTAVQYSNTENTNEETADSSQTQEQITDLAAEDYIEEL</sequence>
<evidence type="ECO:0000256" key="1">
    <source>
        <dbReference type="ARBA" id="ARBA00004141"/>
    </source>
</evidence>
<evidence type="ECO:0008006" key="9">
    <source>
        <dbReference type="Google" id="ProtNLM"/>
    </source>
</evidence>
<dbReference type="InterPro" id="IPR018499">
    <property type="entry name" value="Tetraspanin/Peripherin"/>
</dbReference>
<evidence type="ECO:0000256" key="4">
    <source>
        <dbReference type="ARBA" id="ARBA00023136"/>
    </source>
</evidence>
<feature type="transmembrane region" description="Helical" evidence="6">
    <location>
        <begin position="477"/>
        <end position="499"/>
    </location>
</feature>
<feature type="transmembrane region" description="Helical" evidence="6">
    <location>
        <begin position="69"/>
        <end position="92"/>
    </location>
</feature>
<feature type="transmembrane region" description="Helical" evidence="6">
    <location>
        <begin position="608"/>
        <end position="632"/>
    </location>
</feature>
<evidence type="ECO:0000313" key="7">
    <source>
        <dbReference type="EMBL" id="CAC5407314.1"/>
    </source>
</evidence>
<feature type="compositionally biased region" description="Basic and acidic residues" evidence="5">
    <location>
        <begin position="921"/>
        <end position="941"/>
    </location>
</feature>
<dbReference type="GO" id="GO:0005886">
    <property type="term" value="C:plasma membrane"/>
    <property type="evidence" value="ECO:0007669"/>
    <property type="project" value="TreeGrafter"/>
</dbReference>